<sequence length="363" mass="41514">MFSRSMKRNGKGPREIIDQRYETSFAQTDPRFETPEDPAAMDERRSPNMETAPAQPSTGEQKESCVIEYLRYFQSMFCARSLPDDDGDLCRKPYISLCKSLRRSSKDPPKNNAEQQTGDYVPVFYPGLDMGDNNTITTIDSATHMNAWSQIYYDITRYDPQTQTRVSIPEVFVAPVTVPPKLFDTITQETRTVTIDSFQFKSVQERQTSVSPTKIVRSIQEEAARFPPTVLNASNKSVHEEKHKIVGDHHANYTYKFEYGEEHQQGDNGEHHSKHTRKHLNSLGSNMLCLVNQAKHQAQEFFGSKMKHKSMTKHATYCEEPMPMPGTPYKNSENPPYLNVVHDEIDEVPTIRTARCKQGSPSY</sequence>
<proteinExistence type="predicted"/>
<evidence type="ECO:0000313" key="2">
    <source>
        <dbReference type="Proteomes" id="UP000079169"/>
    </source>
</evidence>
<dbReference type="AlphaFoldDB" id="A0A1S3D0G5"/>
<evidence type="ECO:0000313" key="3">
    <source>
        <dbReference type="RefSeq" id="XP_008470794.1"/>
    </source>
</evidence>
<dbReference type="PaxDb" id="121845-A0A1S3D0G5"/>
<keyword evidence="2" id="KW-1185">Reference proteome</keyword>
<accession>A0A1S3D0G5</accession>
<dbReference type="RefSeq" id="XP_008470794.1">
    <property type="nucleotide sequence ID" value="XM_008472572.2"/>
</dbReference>
<feature type="compositionally biased region" description="Basic residues" evidence="1">
    <location>
        <begin position="1"/>
        <end position="11"/>
    </location>
</feature>
<feature type="region of interest" description="Disordered" evidence="1">
    <location>
        <begin position="1"/>
        <end position="61"/>
    </location>
</feature>
<name>A0A1S3D0G5_DIACI</name>
<evidence type="ECO:0000256" key="1">
    <source>
        <dbReference type="SAM" id="MobiDB-lite"/>
    </source>
</evidence>
<protein>
    <submittedName>
        <fullName evidence="3">Uncharacterized protein LOC103508046</fullName>
    </submittedName>
</protein>
<dbReference type="Proteomes" id="UP000079169">
    <property type="component" value="Unplaced"/>
</dbReference>
<reference evidence="3" key="1">
    <citation type="submission" date="2025-08" db="UniProtKB">
        <authorList>
            <consortium name="RefSeq"/>
        </authorList>
    </citation>
    <scope>IDENTIFICATION</scope>
</reference>
<dbReference type="GeneID" id="103508046"/>
<gene>
    <name evidence="3" type="primary">LOC103508046</name>
</gene>
<dbReference type="KEGG" id="dci:103508046"/>
<organism evidence="2 3">
    <name type="scientific">Diaphorina citri</name>
    <name type="common">Asian citrus psyllid</name>
    <dbReference type="NCBI Taxonomy" id="121845"/>
    <lineage>
        <taxon>Eukaryota</taxon>
        <taxon>Metazoa</taxon>
        <taxon>Ecdysozoa</taxon>
        <taxon>Arthropoda</taxon>
        <taxon>Hexapoda</taxon>
        <taxon>Insecta</taxon>
        <taxon>Pterygota</taxon>
        <taxon>Neoptera</taxon>
        <taxon>Paraneoptera</taxon>
        <taxon>Hemiptera</taxon>
        <taxon>Sternorrhyncha</taxon>
        <taxon>Psylloidea</taxon>
        <taxon>Psyllidae</taxon>
        <taxon>Diaphorininae</taxon>
        <taxon>Diaphorina</taxon>
    </lineage>
</organism>
<feature type="compositionally biased region" description="Basic and acidic residues" evidence="1">
    <location>
        <begin position="12"/>
        <end position="21"/>
    </location>
</feature>